<evidence type="ECO:0000259" key="9">
    <source>
        <dbReference type="Pfam" id="PF13456"/>
    </source>
</evidence>
<dbReference type="Pfam" id="PF17917">
    <property type="entry name" value="RT_RNaseH"/>
    <property type="match status" value="1"/>
</dbReference>
<proteinExistence type="predicted"/>
<keyword evidence="12" id="KW-1185">Reference proteome</keyword>
<dbReference type="SUPFAM" id="SSF56672">
    <property type="entry name" value="DNA/RNA polymerases"/>
    <property type="match status" value="1"/>
</dbReference>
<dbReference type="Gene3D" id="3.30.420.10">
    <property type="entry name" value="Ribonuclease H-like superfamily/Ribonuclease H"/>
    <property type="match status" value="1"/>
</dbReference>
<protein>
    <submittedName>
        <fullName evidence="11">Uncharacterized protein</fullName>
    </submittedName>
</protein>
<accession>A0A225W853</accession>
<evidence type="ECO:0000256" key="6">
    <source>
        <dbReference type="ARBA" id="ARBA00022759"/>
    </source>
</evidence>
<feature type="domain" description="Reverse transcriptase RNase H-like" evidence="10">
    <location>
        <begin position="286"/>
        <end position="343"/>
    </location>
</feature>
<keyword evidence="4" id="KW-0540">Nuclease</keyword>
<evidence type="ECO:0000256" key="5">
    <source>
        <dbReference type="ARBA" id="ARBA00022750"/>
    </source>
</evidence>
<dbReference type="InterPro" id="IPR012337">
    <property type="entry name" value="RNaseH-like_sf"/>
</dbReference>
<evidence type="ECO:0000256" key="1">
    <source>
        <dbReference type="ARBA" id="ARBA00022670"/>
    </source>
</evidence>
<dbReference type="InterPro" id="IPR043128">
    <property type="entry name" value="Rev_trsase/Diguanyl_cyclase"/>
</dbReference>
<feature type="domain" description="RNase H type-1" evidence="9">
    <location>
        <begin position="405"/>
        <end position="524"/>
    </location>
</feature>
<evidence type="ECO:0000256" key="3">
    <source>
        <dbReference type="ARBA" id="ARBA00022695"/>
    </source>
</evidence>
<evidence type="ECO:0000256" key="8">
    <source>
        <dbReference type="ARBA" id="ARBA00022918"/>
    </source>
</evidence>
<sequence length="642" mass="72701">MKDYELLMMLLETCLIEMSDSAWASPITILSNNLLSLIDDLLVSFEQAVKVHGTRYGQQILGHTYDKGTKRISALPPEEEKMVDAAVLEFLGLDLAEENEVQREKFTREVPILTNKMGAFKRNIPVLSQMSPVLGRNFYIDDIAHGDPTWDQLCKDLNTLLYCLRYWNVFVSLQKSKFDILTIPYLLMRSVLKTLGPKIANSVQELPLPRTKGILNYCHKFIEDFSVVASALHELTDEQIKAGSDLPRSKESFEILSGKACLHLCCVTRPEQAEDPTRTLHRSGGRVLNEIKIRYHEAEKEVIAITQALDVFENLVQGCPTKVYTRNSVMPCYRSPKKSRTMRPMVIIFHWDLEVHKVQSDEDGCEHLDEVDESLISLKGRVKPQPVISVEMLEADFDGYVLSLDGTTKTFTRQGICGCIIWKLPGWKVVTGQGFTLKDVTFIDAEYHGLFKGLAMVAERDIPDVVVVGDSRILIQQVQGLINGKPNLQRRLEEYGVLREKFKSARLVHVKSEYNQAADYLTSKALALRESWTVVDPNAILESVSSIPEKLMKPMVVLVTGVNDHVTRETPLDESVKTHPGPESAPLQPQVMAAVMRSRFRKGTSRNDPMGPLGYQAETWSRIKVHQDEDRRLLSLKEFFAR</sequence>
<dbReference type="GO" id="GO:0003676">
    <property type="term" value="F:nucleic acid binding"/>
    <property type="evidence" value="ECO:0007669"/>
    <property type="project" value="InterPro"/>
</dbReference>
<keyword evidence="8" id="KW-0695">RNA-directed DNA polymerase</keyword>
<evidence type="ECO:0000313" key="12">
    <source>
        <dbReference type="Proteomes" id="UP000198211"/>
    </source>
</evidence>
<evidence type="ECO:0000256" key="4">
    <source>
        <dbReference type="ARBA" id="ARBA00022722"/>
    </source>
</evidence>
<evidence type="ECO:0000256" key="2">
    <source>
        <dbReference type="ARBA" id="ARBA00022679"/>
    </source>
</evidence>
<keyword evidence="5" id="KW-0064">Aspartyl protease</keyword>
<dbReference type="Pfam" id="PF13456">
    <property type="entry name" value="RVT_3"/>
    <property type="match status" value="1"/>
</dbReference>
<organism evidence="11 12">
    <name type="scientific">Phytophthora megakarya</name>
    <dbReference type="NCBI Taxonomy" id="4795"/>
    <lineage>
        <taxon>Eukaryota</taxon>
        <taxon>Sar</taxon>
        <taxon>Stramenopiles</taxon>
        <taxon>Oomycota</taxon>
        <taxon>Peronosporomycetes</taxon>
        <taxon>Peronosporales</taxon>
        <taxon>Peronosporaceae</taxon>
        <taxon>Phytophthora</taxon>
    </lineage>
</organism>
<dbReference type="SUPFAM" id="SSF53098">
    <property type="entry name" value="Ribonuclease H-like"/>
    <property type="match status" value="1"/>
</dbReference>
<dbReference type="AlphaFoldDB" id="A0A225W853"/>
<dbReference type="GO" id="GO:0004523">
    <property type="term" value="F:RNA-DNA hybrid ribonuclease activity"/>
    <property type="evidence" value="ECO:0007669"/>
    <property type="project" value="InterPro"/>
</dbReference>
<keyword evidence="3" id="KW-0548">Nucleotidyltransferase</keyword>
<keyword evidence="6" id="KW-0255">Endonuclease</keyword>
<dbReference type="EMBL" id="NBNE01001458">
    <property type="protein sequence ID" value="OWZ13933.1"/>
    <property type="molecule type" value="Genomic_DNA"/>
</dbReference>
<keyword evidence="1" id="KW-0645">Protease</keyword>
<evidence type="ECO:0000256" key="7">
    <source>
        <dbReference type="ARBA" id="ARBA00022801"/>
    </source>
</evidence>
<evidence type="ECO:0000313" key="11">
    <source>
        <dbReference type="EMBL" id="OWZ13933.1"/>
    </source>
</evidence>
<comment type="caution">
    <text evidence="11">The sequence shown here is derived from an EMBL/GenBank/DDBJ whole genome shotgun (WGS) entry which is preliminary data.</text>
</comment>
<keyword evidence="7" id="KW-0378">Hydrolase</keyword>
<dbReference type="InterPro" id="IPR041373">
    <property type="entry name" value="RT_RNaseH"/>
</dbReference>
<evidence type="ECO:0000259" key="10">
    <source>
        <dbReference type="Pfam" id="PF17917"/>
    </source>
</evidence>
<keyword evidence="2" id="KW-0808">Transferase</keyword>
<dbReference type="InterPro" id="IPR002156">
    <property type="entry name" value="RNaseH_domain"/>
</dbReference>
<dbReference type="PANTHER" id="PTHR33064:SF37">
    <property type="entry name" value="RIBONUCLEASE H"/>
    <property type="match status" value="1"/>
</dbReference>
<dbReference type="InterPro" id="IPR036397">
    <property type="entry name" value="RNaseH_sf"/>
</dbReference>
<dbReference type="Proteomes" id="UP000198211">
    <property type="component" value="Unassembled WGS sequence"/>
</dbReference>
<reference evidence="12" key="1">
    <citation type="submission" date="2017-03" db="EMBL/GenBank/DDBJ databases">
        <title>Phytopthora megakarya and P. palmivora, two closely related causual agents of cacao black pod achieved similar genome size and gene model numbers by different mechanisms.</title>
        <authorList>
            <person name="Ali S."/>
            <person name="Shao J."/>
            <person name="Larry D.J."/>
            <person name="Kronmiller B."/>
            <person name="Shen D."/>
            <person name="Strem M.D."/>
            <person name="Melnick R.L."/>
            <person name="Guiltinan M.J."/>
            <person name="Tyler B.M."/>
            <person name="Meinhardt L.W."/>
            <person name="Bailey B.A."/>
        </authorList>
    </citation>
    <scope>NUCLEOTIDE SEQUENCE [LARGE SCALE GENOMIC DNA]</scope>
    <source>
        <strain evidence="12">zdho120</strain>
    </source>
</reference>
<dbReference type="PANTHER" id="PTHR33064">
    <property type="entry name" value="POL PROTEIN"/>
    <property type="match status" value="1"/>
</dbReference>
<dbReference type="InterPro" id="IPR051320">
    <property type="entry name" value="Viral_Replic_Matur_Polypro"/>
</dbReference>
<dbReference type="Gene3D" id="3.30.70.270">
    <property type="match status" value="1"/>
</dbReference>
<gene>
    <name evidence="11" type="ORF">PHMEG_00012661</name>
</gene>
<dbReference type="InterPro" id="IPR043502">
    <property type="entry name" value="DNA/RNA_pol_sf"/>
</dbReference>
<name>A0A225W853_9STRA</name>